<sequence>MTTKKTTKRINVDNDTNPNKKLKEDNGEIPLKGLSKYGDHNFHEDHDGYVHVFTDGSCEGNGTNKAVAGLGVYFGEGHALNVAKPVSGRATNNCGEIQASTLAIQLAGDCGVTKLCINTDSQFLIKSITDWIVGWKKNNWKLKTGKPVKNVVDFKALDSMTAKYPMTIKWNYVKAHCGIVGNERADALAKQGGDMYRNGLRS</sequence>
<dbReference type="InterPro" id="IPR050092">
    <property type="entry name" value="RNase_H"/>
</dbReference>
<protein>
    <submittedName>
        <fullName evidence="4">Ribonuclease H1</fullName>
    </submittedName>
</protein>
<dbReference type="OrthoDB" id="407198at2759"/>
<evidence type="ECO:0000256" key="1">
    <source>
        <dbReference type="ARBA" id="ARBA00005300"/>
    </source>
</evidence>
<evidence type="ECO:0000313" key="5">
    <source>
        <dbReference type="Proteomes" id="UP001151699"/>
    </source>
</evidence>
<dbReference type="PANTHER" id="PTHR10642">
    <property type="entry name" value="RIBONUCLEASE H1"/>
    <property type="match status" value="1"/>
</dbReference>
<comment type="similarity">
    <text evidence="1">Belongs to the RNase H family.</text>
</comment>
<dbReference type="PANTHER" id="PTHR10642:SF31">
    <property type="entry name" value="RIBONUCLEASE H1"/>
    <property type="match status" value="1"/>
</dbReference>
<dbReference type="Pfam" id="PF00075">
    <property type="entry name" value="RNase_H"/>
    <property type="match status" value="1"/>
</dbReference>
<dbReference type="GO" id="GO:0003676">
    <property type="term" value="F:nucleic acid binding"/>
    <property type="evidence" value="ECO:0007669"/>
    <property type="project" value="InterPro"/>
</dbReference>
<dbReference type="EMBL" id="WJQU01000002">
    <property type="protein sequence ID" value="KAJ6642245.1"/>
    <property type="molecule type" value="Genomic_DNA"/>
</dbReference>
<keyword evidence="5" id="KW-1185">Reference proteome</keyword>
<dbReference type="InterPro" id="IPR002156">
    <property type="entry name" value="RNaseH_domain"/>
</dbReference>
<proteinExistence type="inferred from homology"/>
<dbReference type="InterPro" id="IPR012337">
    <property type="entry name" value="RNaseH-like_sf"/>
</dbReference>
<dbReference type="AlphaFoldDB" id="A0A9Q0N252"/>
<name>A0A9Q0N252_9DIPT</name>
<dbReference type="Gene3D" id="3.30.420.10">
    <property type="entry name" value="Ribonuclease H-like superfamily/Ribonuclease H"/>
    <property type="match status" value="1"/>
</dbReference>
<dbReference type="InterPro" id="IPR036397">
    <property type="entry name" value="RNaseH_sf"/>
</dbReference>
<dbReference type="Proteomes" id="UP001151699">
    <property type="component" value="Chromosome B"/>
</dbReference>
<dbReference type="SUPFAM" id="SSF53098">
    <property type="entry name" value="Ribonuclease H-like"/>
    <property type="match status" value="1"/>
</dbReference>
<feature type="region of interest" description="Disordered" evidence="2">
    <location>
        <begin position="1"/>
        <end position="26"/>
    </location>
</feature>
<evidence type="ECO:0000256" key="2">
    <source>
        <dbReference type="SAM" id="MobiDB-lite"/>
    </source>
</evidence>
<dbReference type="PROSITE" id="PS50879">
    <property type="entry name" value="RNASE_H_1"/>
    <property type="match status" value="1"/>
</dbReference>
<comment type="caution">
    <text evidence="4">The sequence shown here is derived from an EMBL/GenBank/DDBJ whole genome shotgun (WGS) entry which is preliminary data.</text>
</comment>
<dbReference type="GO" id="GO:0043137">
    <property type="term" value="P:DNA replication, removal of RNA primer"/>
    <property type="evidence" value="ECO:0007669"/>
    <property type="project" value="TreeGrafter"/>
</dbReference>
<gene>
    <name evidence="4" type="primary">Rnaseh1</name>
    <name evidence="4" type="ORF">Bhyg_07192</name>
</gene>
<organism evidence="4 5">
    <name type="scientific">Pseudolycoriella hygida</name>
    <dbReference type="NCBI Taxonomy" id="35572"/>
    <lineage>
        <taxon>Eukaryota</taxon>
        <taxon>Metazoa</taxon>
        <taxon>Ecdysozoa</taxon>
        <taxon>Arthropoda</taxon>
        <taxon>Hexapoda</taxon>
        <taxon>Insecta</taxon>
        <taxon>Pterygota</taxon>
        <taxon>Neoptera</taxon>
        <taxon>Endopterygota</taxon>
        <taxon>Diptera</taxon>
        <taxon>Nematocera</taxon>
        <taxon>Sciaroidea</taxon>
        <taxon>Sciaridae</taxon>
        <taxon>Pseudolycoriella</taxon>
    </lineage>
</organism>
<evidence type="ECO:0000259" key="3">
    <source>
        <dbReference type="PROSITE" id="PS50879"/>
    </source>
</evidence>
<evidence type="ECO:0000313" key="4">
    <source>
        <dbReference type="EMBL" id="KAJ6642245.1"/>
    </source>
</evidence>
<dbReference type="FunFam" id="3.30.420.10:FF:000097">
    <property type="entry name" value="Ribonuclease H1"/>
    <property type="match status" value="1"/>
</dbReference>
<dbReference type="CDD" id="cd09280">
    <property type="entry name" value="RNase_HI_eukaryote_like"/>
    <property type="match status" value="1"/>
</dbReference>
<reference evidence="4" key="1">
    <citation type="submission" date="2022-07" db="EMBL/GenBank/DDBJ databases">
        <authorList>
            <person name="Trinca V."/>
            <person name="Uliana J.V.C."/>
            <person name="Torres T.T."/>
            <person name="Ward R.J."/>
            <person name="Monesi N."/>
        </authorList>
    </citation>
    <scope>NUCLEOTIDE SEQUENCE</scope>
    <source>
        <strain evidence="4">HSMRA1968</strain>
        <tissue evidence="4">Whole embryos</tissue>
    </source>
</reference>
<feature type="domain" description="RNase H type-1" evidence="3">
    <location>
        <begin position="46"/>
        <end position="194"/>
    </location>
</feature>
<dbReference type="GO" id="GO:0004523">
    <property type="term" value="F:RNA-DNA hybrid ribonuclease activity"/>
    <property type="evidence" value="ECO:0007669"/>
    <property type="project" value="InterPro"/>
</dbReference>
<accession>A0A9Q0N252</accession>